<evidence type="ECO:0000313" key="3">
    <source>
        <dbReference type="EnsemblMetazoa" id="XP_019772390.1"/>
    </source>
</evidence>
<reference evidence="3" key="2">
    <citation type="submission" date="2024-08" db="UniProtKB">
        <authorList>
            <consortium name="EnsemblMetazoa"/>
        </authorList>
    </citation>
    <scope>IDENTIFICATION</scope>
</reference>
<reference evidence="4" key="1">
    <citation type="journal article" date="2013" name="Genome Biol.">
        <title>Draft genome of the mountain pine beetle, Dendroctonus ponderosae Hopkins, a major forest pest.</title>
        <authorList>
            <person name="Keeling C.I."/>
            <person name="Yuen M.M."/>
            <person name="Liao N.Y."/>
            <person name="Docking T.R."/>
            <person name="Chan S.K."/>
            <person name="Taylor G.A."/>
            <person name="Palmquist D.L."/>
            <person name="Jackman S.D."/>
            <person name="Nguyen A."/>
            <person name="Li M."/>
            <person name="Henderson H."/>
            <person name="Janes J.K."/>
            <person name="Zhao Y."/>
            <person name="Pandoh P."/>
            <person name="Moore R."/>
            <person name="Sperling F.A."/>
            <person name="Huber D.P."/>
            <person name="Birol I."/>
            <person name="Jones S.J."/>
            <person name="Bohlmann J."/>
        </authorList>
    </citation>
    <scope>NUCLEOTIDE SEQUENCE</scope>
</reference>
<evidence type="ECO:0000313" key="4">
    <source>
        <dbReference type="Proteomes" id="UP000019118"/>
    </source>
</evidence>
<dbReference type="KEGG" id="dpa:109545992"/>
<keyword evidence="2" id="KW-0732">Signal</keyword>
<keyword evidence="4" id="KW-1185">Reference proteome</keyword>
<sequence length="137" mass="15785">MFSTHNLLIFYAILLTRDMVYCAENHAFFVGEKPGNRTCVAHQSEEFDSGVLQEFRKSSSQTNDDILTRLIPMLATPFLIQTTFLPMMLLGIKLMLIQSIVLGKFAIIFWLVNLLRSRLKDQHGQFYSHNVHIRHGS</sequence>
<evidence type="ECO:0000256" key="2">
    <source>
        <dbReference type="SAM" id="SignalP"/>
    </source>
</evidence>
<evidence type="ECO:0000256" key="1">
    <source>
        <dbReference type="SAM" id="Phobius"/>
    </source>
</evidence>
<dbReference type="GeneID" id="109545992"/>
<keyword evidence="1" id="KW-1133">Transmembrane helix</keyword>
<feature type="signal peptide" evidence="2">
    <location>
        <begin position="1"/>
        <end position="22"/>
    </location>
</feature>
<feature type="transmembrane region" description="Helical" evidence="1">
    <location>
        <begin position="95"/>
        <end position="115"/>
    </location>
</feature>
<proteinExistence type="predicted"/>
<keyword evidence="1" id="KW-0812">Transmembrane</keyword>
<protein>
    <submittedName>
        <fullName evidence="3">Uncharacterized protein</fullName>
    </submittedName>
</protein>
<keyword evidence="1" id="KW-0472">Membrane</keyword>
<dbReference type="Proteomes" id="UP000019118">
    <property type="component" value="Unassembled WGS sequence"/>
</dbReference>
<dbReference type="EnsemblMetazoa" id="XM_019916831.1">
    <property type="protein sequence ID" value="XP_019772390.1"/>
    <property type="gene ID" value="LOC109545992"/>
</dbReference>
<organism evidence="3 4">
    <name type="scientific">Dendroctonus ponderosae</name>
    <name type="common">Mountain pine beetle</name>
    <dbReference type="NCBI Taxonomy" id="77166"/>
    <lineage>
        <taxon>Eukaryota</taxon>
        <taxon>Metazoa</taxon>
        <taxon>Ecdysozoa</taxon>
        <taxon>Arthropoda</taxon>
        <taxon>Hexapoda</taxon>
        <taxon>Insecta</taxon>
        <taxon>Pterygota</taxon>
        <taxon>Neoptera</taxon>
        <taxon>Endopterygota</taxon>
        <taxon>Coleoptera</taxon>
        <taxon>Polyphaga</taxon>
        <taxon>Cucujiformia</taxon>
        <taxon>Curculionidae</taxon>
        <taxon>Scolytinae</taxon>
        <taxon>Dendroctonus</taxon>
    </lineage>
</organism>
<dbReference type="AlphaFoldDB" id="A0AAR5QGP3"/>
<accession>A0AAR5QGP3</accession>
<name>A0AAR5QGP3_DENPD</name>
<feature type="chain" id="PRO_5043681004" evidence="2">
    <location>
        <begin position="23"/>
        <end position="137"/>
    </location>
</feature>